<protein>
    <submittedName>
        <fullName evidence="2">Uncharacterized protein</fullName>
    </submittedName>
</protein>
<gene>
    <name evidence="2" type="ORF">ANCCAN_27657</name>
</gene>
<dbReference type="EMBL" id="JOJR01006731">
    <property type="protein sequence ID" value="RCN26616.1"/>
    <property type="molecule type" value="Genomic_DNA"/>
</dbReference>
<sequence>MSGSPKVEGRFRLDVRTSGDDIGASFKVRNFNKEYPLRTVNDTVEADFLPYRYQVGSKLRRALYNEDQRDSREVKERRDAREVKELKAKSKL</sequence>
<dbReference type="Proteomes" id="UP000252519">
    <property type="component" value="Unassembled WGS sequence"/>
</dbReference>
<comment type="caution">
    <text evidence="2">The sequence shown here is derived from an EMBL/GenBank/DDBJ whole genome shotgun (WGS) entry which is preliminary data.</text>
</comment>
<accession>A0A368F3E6</accession>
<name>A0A368F3E6_ANCCA</name>
<evidence type="ECO:0000313" key="2">
    <source>
        <dbReference type="EMBL" id="RCN26616.1"/>
    </source>
</evidence>
<evidence type="ECO:0000256" key="1">
    <source>
        <dbReference type="SAM" id="MobiDB-lite"/>
    </source>
</evidence>
<feature type="region of interest" description="Disordered" evidence="1">
    <location>
        <begin position="66"/>
        <end position="92"/>
    </location>
</feature>
<organism evidence="2 3">
    <name type="scientific">Ancylostoma caninum</name>
    <name type="common">Dog hookworm</name>
    <dbReference type="NCBI Taxonomy" id="29170"/>
    <lineage>
        <taxon>Eukaryota</taxon>
        <taxon>Metazoa</taxon>
        <taxon>Ecdysozoa</taxon>
        <taxon>Nematoda</taxon>
        <taxon>Chromadorea</taxon>
        <taxon>Rhabditida</taxon>
        <taxon>Rhabditina</taxon>
        <taxon>Rhabditomorpha</taxon>
        <taxon>Strongyloidea</taxon>
        <taxon>Ancylostomatidae</taxon>
        <taxon>Ancylostomatinae</taxon>
        <taxon>Ancylostoma</taxon>
    </lineage>
</organism>
<dbReference type="OrthoDB" id="5822864at2759"/>
<keyword evidence="3" id="KW-1185">Reference proteome</keyword>
<dbReference type="AlphaFoldDB" id="A0A368F3E6"/>
<reference evidence="2 3" key="1">
    <citation type="submission" date="2014-10" db="EMBL/GenBank/DDBJ databases">
        <title>Draft genome of the hookworm Ancylostoma caninum.</title>
        <authorList>
            <person name="Mitreva M."/>
        </authorList>
    </citation>
    <scope>NUCLEOTIDE SEQUENCE [LARGE SCALE GENOMIC DNA]</scope>
    <source>
        <strain evidence="2 3">Baltimore</strain>
    </source>
</reference>
<evidence type="ECO:0000313" key="3">
    <source>
        <dbReference type="Proteomes" id="UP000252519"/>
    </source>
</evidence>
<proteinExistence type="predicted"/>